<dbReference type="PROSITE" id="PS51687">
    <property type="entry name" value="SAM_MT_RNA_M5U"/>
    <property type="match status" value="1"/>
</dbReference>
<comment type="similarity">
    <text evidence="3">Belongs to the copper type II ascorbate-dependent monooxygenase family.</text>
</comment>
<feature type="region of interest" description="Disordered" evidence="19">
    <location>
        <begin position="118"/>
        <end position="147"/>
    </location>
</feature>
<dbReference type="Gene3D" id="3.40.50.150">
    <property type="entry name" value="Vaccinia Virus protein VP39"/>
    <property type="match status" value="1"/>
</dbReference>
<evidence type="ECO:0000256" key="3">
    <source>
        <dbReference type="ARBA" id="ARBA00010676"/>
    </source>
</evidence>
<dbReference type="InterPro" id="IPR000323">
    <property type="entry name" value="Cu2_ascorb_mOase_N"/>
</dbReference>
<dbReference type="Pfam" id="PF03351">
    <property type="entry name" value="DOMON"/>
    <property type="match status" value="1"/>
</dbReference>
<feature type="binding site" evidence="18">
    <location>
        <position position="380"/>
    </location>
    <ligand>
        <name>S-adenosyl-L-methionine</name>
        <dbReference type="ChEBI" id="CHEBI:59789"/>
    </ligand>
</feature>
<dbReference type="GO" id="GO:0042421">
    <property type="term" value="P:norepinephrine biosynthetic process"/>
    <property type="evidence" value="ECO:0007669"/>
    <property type="project" value="TreeGrafter"/>
</dbReference>
<evidence type="ECO:0000256" key="2">
    <source>
        <dbReference type="ARBA" id="ARBA00004167"/>
    </source>
</evidence>
<dbReference type="GO" id="GO:0006589">
    <property type="term" value="P:octopamine biosynthetic process"/>
    <property type="evidence" value="ECO:0007669"/>
    <property type="project" value="TreeGrafter"/>
</dbReference>
<dbReference type="Gene3D" id="2.40.50.1070">
    <property type="match status" value="1"/>
</dbReference>
<dbReference type="GO" id="GO:0042420">
    <property type="term" value="P:dopamine catabolic process"/>
    <property type="evidence" value="ECO:0007669"/>
    <property type="project" value="TreeGrafter"/>
</dbReference>
<dbReference type="FunFam" id="2.60.120.310:FF:000004">
    <property type="entry name" value="DBH-like monooxygenase protein 1"/>
    <property type="match status" value="1"/>
</dbReference>
<dbReference type="SMART" id="SM00664">
    <property type="entry name" value="DoH"/>
    <property type="match status" value="1"/>
</dbReference>
<keyword evidence="4 18" id="KW-0489">Methyltransferase</keyword>
<dbReference type="EMBL" id="KQ461154">
    <property type="protein sequence ID" value="KPJ08590.1"/>
    <property type="molecule type" value="Genomic_DNA"/>
</dbReference>
<dbReference type="GO" id="GO:0005615">
    <property type="term" value="C:extracellular space"/>
    <property type="evidence" value="ECO:0007669"/>
    <property type="project" value="TreeGrafter"/>
</dbReference>
<organism evidence="21 22">
    <name type="scientific">Papilio machaon</name>
    <name type="common">Old World swallowtail butterfly</name>
    <dbReference type="NCBI Taxonomy" id="76193"/>
    <lineage>
        <taxon>Eukaryota</taxon>
        <taxon>Metazoa</taxon>
        <taxon>Ecdysozoa</taxon>
        <taxon>Arthropoda</taxon>
        <taxon>Hexapoda</taxon>
        <taxon>Insecta</taxon>
        <taxon>Pterygota</taxon>
        <taxon>Neoptera</taxon>
        <taxon>Endopterygota</taxon>
        <taxon>Lepidoptera</taxon>
        <taxon>Glossata</taxon>
        <taxon>Ditrysia</taxon>
        <taxon>Papilionoidea</taxon>
        <taxon>Papilionidae</taxon>
        <taxon>Papilioninae</taxon>
        <taxon>Papilio</taxon>
    </lineage>
</organism>
<keyword evidence="8" id="KW-0479">Metal-binding</keyword>
<dbReference type="InterPro" id="IPR005018">
    <property type="entry name" value="DOMON_domain"/>
</dbReference>
<dbReference type="GO" id="GO:0004500">
    <property type="term" value="F:dopamine beta-monooxygenase activity"/>
    <property type="evidence" value="ECO:0007669"/>
    <property type="project" value="InterPro"/>
</dbReference>
<keyword evidence="22" id="KW-1185">Reference proteome</keyword>
<evidence type="ECO:0000256" key="10">
    <source>
        <dbReference type="ARBA" id="ARBA00023002"/>
    </source>
</evidence>
<dbReference type="InterPro" id="IPR010280">
    <property type="entry name" value="U5_MeTrfase_fam"/>
</dbReference>
<evidence type="ECO:0000256" key="4">
    <source>
        <dbReference type="ARBA" id="ARBA00022603"/>
    </source>
</evidence>
<feature type="domain" description="DOMON" evidence="20">
    <location>
        <begin position="431"/>
        <end position="549"/>
    </location>
</feature>
<gene>
    <name evidence="21" type="ORF">RR48_12343</name>
</gene>
<dbReference type="InterPro" id="IPR008977">
    <property type="entry name" value="PHM/PNGase_F_dom_sf"/>
</dbReference>
<dbReference type="InterPro" id="IPR045266">
    <property type="entry name" value="DOH_DOMON"/>
</dbReference>
<dbReference type="InterPro" id="IPR012677">
    <property type="entry name" value="Nucleotide-bd_a/b_plait_sf"/>
</dbReference>
<evidence type="ECO:0000256" key="12">
    <source>
        <dbReference type="ARBA" id="ARBA00023033"/>
    </source>
</evidence>
<keyword evidence="10" id="KW-0560">Oxidoreductase</keyword>
<evidence type="ECO:0000256" key="19">
    <source>
        <dbReference type="SAM" id="MobiDB-lite"/>
    </source>
</evidence>
<comment type="catalytic activity">
    <reaction evidence="17">
        <text>uridine(54) in tRNA + S-adenosyl-L-methionine = 5-methyluridine(54) in tRNA + S-adenosyl-L-homocysteine + H(+)</text>
        <dbReference type="Rhea" id="RHEA:42712"/>
        <dbReference type="Rhea" id="RHEA-COMP:10167"/>
        <dbReference type="Rhea" id="RHEA-COMP:10193"/>
        <dbReference type="ChEBI" id="CHEBI:15378"/>
        <dbReference type="ChEBI" id="CHEBI:57856"/>
        <dbReference type="ChEBI" id="CHEBI:59789"/>
        <dbReference type="ChEBI" id="CHEBI:65315"/>
        <dbReference type="ChEBI" id="CHEBI:74447"/>
        <dbReference type="EC" id="2.1.1.35"/>
    </reaction>
    <physiologicalReaction direction="left-to-right" evidence="17">
        <dbReference type="Rhea" id="RHEA:42713"/>
    </physiologicalReaction>
</comment>
<sequence length="994" mass="112828">MTENNDAKPKIETESTENTGLKEEYAYLDRGGFSSEKFKIELRGLPKFYGIAELKKLMNQKLGLNTSKIKRPKNGSHWLFACFQNEEERSKAITALNGYSWKGKTLIAEVAKPAPDPLVRKRKLEEEGTGPDKKKGDEDNKSQEERLKDATIPYWNVPYEEQLKLKEKEIRNILMKYDNEVWKINKERRDEIEAKRKLHNGLSFDLKPIEPSPVTEGYRNKCEFTVGIDDETKKPTVGFRLGSYVTGTVGVAPIQSLNHISEQTKKAVLIFQEFVRKSNLAPFSPADYSGYWRYLTVRHSKFNGEIMLIIALHPQALTAEELEKLKSDLKEHFNSEESSACGIKRVGEDGSKPVHLMGSTHIIDVILGRQFRISPEAFFQVNTAGAEILYQNAIDLSQTTSDSTVIDICCGTGTIGLYWYAESESVIDPNGALLLKWKVDYFNRKIRFQLVISERAPEANWIALGFSDRGDLVNSDVCLVWTDYKGRDHFEDMQADSDGKVTRGVQQDCEAFYLDSSARSIFFERYFDTCDDDDYIIEDGTVHVVWARGIDKLFTSKGLCLTCTAVEDRGFVRVRLLTPANLPQPRAEQLIITNKDLNVPSGDTTYWCQVVKLPDFVVQKVHHIVKFESTITNGNEGLVHHMELFYCDADPNKEIPLYNGNCFSPDRPELTKLCSKVRAAWAMGAPPFAYPEEAGLPIGGRESNKYVMLEVHYNNPELKDDWIDSSGIILHLTSNKRRYDAAIMELGLEYTDKMAIPGGQEAFPLTGYCIPQCTGVGLPEHGIIVFGSQLHTHLTGVAVWTRHARRGLELPLLNRDPHYSTHFQEIRILHRPVKVLPGDFLETTCIYNTVDKSNATIGGHAITDEMCVNYLHYYPATQLEVCKSAISNLALENYFKFEHRWDNMSISYSAPPRANYLAIKPWTPLRADALTALYTESPISMQCNKSDGNRFQGDWEGLSIPKIKVPLPEEPRICRNSAKRAKKVMTYKDYMLRN</sequence>
<evidence type="ECO:0000259" key="20">
    <source>
        <dbReference type="PROSITE" id="PS50836"/>
    </source>
</evidence>
<comment type="similarity">
    <text evidence="18">Belongs to the class I-like SAM-binding methyltransferase superfamily. RNA M5U methyltransferase family.</text>
</comment>
<dbReference type="GO" id="GO:0006396">
    <property type="term" value="P:RNA processing"/>
    <property type="evidence" value="ECO:0007669"/>
    <property type="project" value="InterPro"/>
</dbReference>
<dbReference type="InterPro" id="IPR024548">
    <property type="entry name" value="Cu2_monoox_C"/>
</dbReference>
<accession>A0A194QUD3</accession>
<dbReference type="PANTHER" id="PTHR10157">
    <property type="entry name" value="DOPAMINE BETA HYDROXYLASE RELATED"/>
    <property type="match status" value="1"/>
</dbReference>
<dbReference type="AlphaFoldDB" id="A0A194QUD3"/>
<dbReference type="CDD" id="cd09631">
    <property type="entry name" value="DOMON_DOH"/>
    <property type="match status" value="1"/>
</dbReference>
<dbReference type="PROSITE" id="PS50836">
    <property type="entry name" value="DOMON"/>
    <property type="match status" value="1"/>
</dbReference>
<dbReference type="SUPFAM" id="SSF53335">
    <property type="entry name" value="S-adenosyl-L-methionine-dependent methyltransferases"/>
    <property type="match status" value="1"/>
</dbReference>
<dbReference type="PROSITE" id="PS00084">
    <property type="entry name" value="CU2_MONOOXYGENASE_1"/>
    <property type="match status" value="1"/>
</dbReference>
<dbReference type="Gene3D" id="2.60.120.230">
    <property type="match status" value="1"/>
</dbReference>
<dbReference type="InterPro" id="IPR029063">
    <property type="entry name" value="SAM-dependent_MTases_sf"/>
</dbReference>
<evidence type="ECO:0000256" key="1">
    <source>
        <dbReference type="ARBA" id="ARBA00001973"/>
    </source>
</evidence>
<evidence type="ECO:0000256" key="9">
    <source>
        <dbReference type="ARBA" id="ARBA00022989"/>
    </source>
</evidence>
<keyword evidence="5 18" id="KW-0808">Transferase</keyword>
<dbReference type="GO" id="GO:0005507">
    <property type="term" value="F:copper ion binding"/>
    <property type="evidence" value="ECO:0007669"/>
    <property type="project" value="InterPro"/>
</dbReference>
<evidence type="ECO:0000313" key="21">
    <source>
        <dbReference type="EMBL" id="KPJ08590.1"/>
    </source>
</evidence>
<dbReference type="SUPFAM" id="SSF49742">
    <property type="entry name" value="PHM/PNGase F"/>
    <property type="match status" value="2"/>
</dbReference>
<evidence type="ECO:0000256" key="13">
    <source>
        <dbReference type="ARBA" id="ARBA00023136"/>
    </source>
</evidence>
<keyword evidence="14" id="KW-1015">Disulfide bond</keyword>
<evidence type="ECO:0000256" key="11">
    <source>
        <dbReference type="ARBA" id="ARBA00023008"/>
    </source>
</evidence>
<evidence type="ECO:0000256" key="14">
    <source>
        <dbReference type="ARBA" id="ARBA00023157"/>
    </source>
</evidence>
<evidence type="ECO:0000256" key="5">
    <source>
        <dbReference type="ARBA" id="ARBA00022679"/>
    </source>
</evidence>
<dbReference type="Proteomes" id="UP000053240">
    <property type="component" value="Unassembled WGS sequence"/>
</dbReference>
<comment type="caution">
    <text evidence="18">Lacks conserved residue(s) required for the propagation of feature annotation.</text>
</comment>
<dbReference type="InterPro" id="IPR036939">
    <property type="entry name" value="Cu2_ascorb_mOase_N_sf"/>
</dbReference>
<dbReference type="SUPFAM" id="SSF54928">
    <property type="entry name" value="RNA-binding domain, RBD"/>
    <property type="match status" value="1"/>
</dbReference>
<dbReference type="FunCoup" id="A0A194QUD3">
    <property type="interactions" value="20"/>
</dbReference>
<evidence type="ECO:0000256" key="18">
    <source>
        <dbReference type="PROSITE-ProRule" id="PRU01024"/>
    </source>
</evidence>
<name>A0A194QUD3_PAPMA</name>
<evidence type="ECO:0000256" key="15">
    <source>
        <dbReference type="ARBA" id="ARBA00023180"/>
    </source>
</evidence>
<dbReference type="Gene3D" id="2.60.120.310">
    <property type="entry name" value="Copper type II, ascorbate-dependent monooxygenase, N-terminal domain"/>
    <property type="match status" value="1"/>
</dbReference>
<reference evidence="21 22" key="1">
    <citation type="journal article" date="2015" name="Nat. Commun.">
        <title>Outbred genome sequencing and CRISPR/Cas9 gene editing in butterflies.</title>
        <authorList>
            <person name="Li X."/>
            <person name="Fan D."/>
            <person name="Zhang W."/>
            <person name="Liu G."/>
            <person name="Zhang L."/>
            <person name="Zhao L."/>
            <person name="Fang X."/>
            <person name="Chen L."/>
            <person name="Dong Y."/>
            <person name="Chen Y."/>
            <person name="Ding Y."/>
            <person name="Zhao R."/>
            <person name="Feng M."/>
            <person name="Zhu Y."/>
            <person name="Feng Y."/>
            <person name="Jiang X."/>
            <person name="Zhu D."/>
            <person name="Xiang H."/>
            <person name="Feng X."/>
            <person name="Li S."/>
            <person name="Wang J."/>
            <person name="Zhang G."/>
            <person name="Kronforst M.R."/>
            <person name="Wang W."/>
        </authorList>
    </citation>
    <scope>NUCLEOTIDE SEQUENCE [LARGE SCALE GENOMIC DNA]</scope>
    <source>
        <strain evidence="21">Ya'a_city_454_Pm</strain>
        <tissue evidence="21">Whole body</tissue>
    </source>
</reference>
<evidence type="ECO:0000256" key="8">
    <source>
        <dbReference type="ARBA" id="ARBA00022723"/>
    </source>
</evidence>
<comment type="subcellular location">
    <subcellularLocation>
        <location evidence="2">Membrane</location>
        <topology evidence="2">Single-pass membrane protein</topology>
    </subcellularLocation>
</comment>
<dbReference type="Pfam" id="PF01082">
    <property type="entry name" value="Cu2_monooxygen"/>
    <property type="match status" value="1"/>
</dbReference>
<dbReference type="InterPro" id="IPR014784">
    <property type="entry name" value="Cu2_ascorb_mOase-like_C"/>
</dbReference>
<keyword evidence="9" id="KW-1133">Transmembrane helix</keyword>
<evidence type="ECO:0000256" key="16">
    <source>
        <dbReference type="ARBA" id="ARBA00033763"/>
    </source>
</evidence>
<dbReference type="Pfam" id="PF03712">
    <property type="entry name" value="Cu2_monoox_C"/>
    <property type="match status" value="1"/>
</dbReference>
<evidence type="ECO:0000256" key="7">
    <source>
        <dbReference type="ARBA" id="ARBA00022692"/>
    </source>
</evidence>
<dbReference type="PANTHER" id="PTHR10157:SF29">
    <property type="entry name" value="DOPAMINE BETA-HYDROXYLASE"/>
    <property type="match status" value="1"/>
</dbReference>
<evidence type="ECO:0000313" key="22">
    <source>
        <dbReference type="Proteomes" id="UP000053240"/>
    </source>
</evidence>
<dbReference type="FunFam" id="2.60.120.230:FF:000001">
    <property type="entry name" value="Monooxygenase, DBH-like 1"/>
    <property type="match status" value="1"/>
</dbReference>
<keyword evidence="7" id="KW-0812">Transmembrane</keyword>
<keyword evidence="6 18" id="KW-0949">S-adenosyl-L-methionine</keyword>
<dbReference type="EC" id="2.1.1.35" evidence="16"/>
<evidence type="ECO:0000256" key="6">
    <source>
        <dbReference type="ARBA" id="ARBA00022691"/>
    </source>
</evidence>
<feature type="compositionally biased region" description="Basic and acidic residues" evidence="19">
    <location>
        <begin position="123"/>
        <end position="147"/>
    </location>
</feature>
<dbReference type="InterPro" id="IPR028460">
    <property type="entry name" value="Tbh/DBH"/>
</dbReference>
<keyword evidence="15" id="KW-0325">Glycoprotein</keyword>
<dbReference type="InterPro" id="IPR035979">
    <property type="entry name" value="RBD_domain_sf"/>
</dbReference>
<dbReference type="GO" id="GO:0032259">
    <property type="term" value="P:methylation"/>
    <property type="evidence" value="ECO:0007669"/>
    <property type="project" value="UniProtKB-KW"/>
</dbReference>
<dbReference type="InterPro" id="IPR020611">
    <property type="entry name" value="Cu2_ascorb_mOase_CS-1"/>
</dbReference>
<dbReference type="GO" id="GO:0030697">
    <property type="term" value="F:tRNA (uracil(54)-C5)-methyltransferase activity, S-adenosyl methionine-dependent"/>
    <property type="evidence" value="ECO:0007669"/>
    <property type="project" value="UniProtKB-EC"/>
</dbReference>
<evidence type="ECO:0000256" key="17">
    <source>
        <dbReference type="ARBA" id="ARBA00047278"/>
    </source>
</evidence>
<protein>
    <recommendedName>
        <fullName evidence="16">tRNA (uracil(54)-C(5))-methyltransferase</fullName>
        <ecNumber evidence="16">2.1.1.35</ecNumber>
    </recommendedName>
</protein>
<dbReference type="Gene3D" id="3.30.70.330">
    <property type="match status" value="1"/>
</dbReference>
<dbReference type="InterPro" id="IPR000945">
    <property type="entry name" value="DBH-like"/>
</dbReference>
<dbReference type="GO" id="GO:0003676">
    <property type="term" value="F:nucleic acid binding"/>
    <property type="evidence" value="ECO:0007669"/>
    <property type="project" value="InterPro"/>
</dbReference>
<dbReference type="PRINTS" id="PR00767">
    <property type="entry name" value="DBMONOXGNASE"/>
</dbReference>
<keyword evidence="13" id="KW-0472">Membrane</keyword>
<keyword evidence="11" id="KW-0186">Copper</keyword>
<comment type="cofactor">
    <cofactor evidence="1">
        <name>Cu(2+)</name>
        <dbReference type="ChEBI" id="CHEBI:29036"/>
    </cofactor>
</comment>
<dbReference type="InParanoid" id="A0A194QUD3"/>
<proteinExistence type="inferred from homology"/>
<dbReference type="GO" id="GO:0030667">
    <property type="term" value="C:secretory granule membrane"/>
    <property type="evidence" value="ECO:0007669"/>
    <property type="project" value="TreeGrafter"/>
</dbReference>
<dbReference type="STRING" id="76193.A0A194QUD3"/>
<keyword evidence="12" id="KW-0503">Monooxygenase</keyword>